<dbReference type="PANTHER" id="PTHR42718">
    <property type="entry name" value="MAJOR FACILITATOR SUPERFAMILY MULTIDRUG TRANSPORTER MFSC"/>
    <property type="match status" value="1"/>
</dbReference>
<evidence type="ECO:0000313" key="12">
    <source>
        <dbReference type="Proteomes" id="UP000373149"/>
    </source>
</evidence>
<feature type="compositionally biased region" description="Basic and acidic residues" evidence="8">
    <location>
        <begin position="549"/>
        <end position="577"/>
    </location>
</feature>
<dbReference type="Gene3D" id="1.20.1720.10">
    <property type="entry name" value="Multidrug resistance protein D"/>
    <property type="match status" value="1"/>
</dbReference>
<dbReference type="PRINTS" id="PR01036">
    <property type="entry name" value="TCRTETB"/>
</dbReference>
<organism evidence="11 12">
    <name type="scientific">Streptomyces acidicola</name>
    <dbReference type="NCBI Taxonomy" id="2596892"/>
    <lineage>
        <taxon>Bacteria</taxon>
        <taxon>Bacillati</taxon>
        <taxon>Actinomycetota</taxon>
        <taxon>Actinomycetes</taxon>
        <taxon>Kitasatosporales</taxon>
        <taxon>Streptomycetaceae</taxon>
        <taxon>Streptomyces</taxon>
    </lineage>
</organism>
<feature type="transmembrane region" description="Helical" evidence="9">
    <location>
        <begin position="294"/>
        <end position="318"/>
    </location>
</feature>
<evidence type="ECO:0000256" key="2">
    <source>
        <dbReference type="ARBA" id="ARBA00022448"/>
    </source>
</evidence>
<evidence type="ECO:0000256" key="5">
    <source>
        <dbReference type="ARBA" id="ARBA00022989"/>
    </source>
</evidence>
<dbReference type="PANTHER" id="PTHR42718:SF42">
    <property type="entry name" value="EXPORT PROTEIN"/>
    <property type="match status" value="1"/>
</dbReference>
<feature type="transmembrane region" description="Helical" evidence="9">
    <location>
        <begin position="393"/>
        <end position="411"/>
    </location>
</feature>
<dbReference type="EMBL" id="VMNX01000225">
    <property type="protein sequence ID" value="MPY53874.1"/>
    <property type="molecule type" value="Genomic_DNA"/>
</dbReference>
<dbReference type="InterPro" id="IPR011701">
    <property type="entry name" value="MFS"/>
</dbReference>
<evidence type="ECO:0000256" key="6">
    <source>
        <dbReference type="ARBA" id="ARBA00023136"/>
    </source>
</evidence>
<reference evidence="11 12" key="1">
    <citation type="submission" date="2019-09" db="EMBL/GenBank/DDBJ databases">
        <authorList>
            <person name="Duangmal K."/>
            <person name="Teo W.F.A."/>
            <person name="Lipun K."/>
        </authorList>
    </citation>
    <scope>NUCLEOTIDE SEQUENCE [LARGE SCALE GENOMIC DNA]</scope>
    <source>
        <strain evidence="11 12">K1PN6</strain>
    </source>
</reference>
<feature type="transmembrane region" description="Helical" evidence="9">
    <location>
        <begin position="99"/>
        <end position="126"/>
    </location>
</feature>
<evidence type="ECO:0000256" key="4">
    <source>
        <dbReference type="ARBA" id="ARBA00022692"/>
    </source>
</evidence>
<evidence type="ECO:0000256" key="8">
    <source>
        <dbReference type="SAM" id="MobiDB-lite"/>
    </source>
</evidence>
<dbReference type="InterPro" id="IPR020846">
    <property type="entry name" value="MFS_dom"/>
</dbReference>
<evidence type="ECO:0000256" key="3">
    <source>
        <dbReference type="ARBA" id="ARBA00022475"/>
    </source>
</evidence>
<dbReference type="CDD" id="cd17321">
    <property type="entry name" value="MFS_MMR_MDR_like"/>
    <property type="match status" value="1"/>
</dbReference>
<feature type="transmembrane region" description="Helical" evidence="9">
    <location>
        <begin position="187"/>
        <end position="206"/>
    </location>
</feature>
<feature type="transmembrane region" description="Helical" evidence="9">
    <location>
        <begin position="330"/>
        <end position="349"/>
    </location>
</feature>
<feature type="transmembrane region" description="Helical" evidence="9">
    <location>
        <begin position="249"/>
        <end position="273"/>
    </location>
</feature>
<evidence type="ECO:0000256" key="9">
    <source>
        <dbReference type="SAM" id="Phobius"/>
    </source>
</evidence>
<feature type="region of interest" description="Disordered" evidence="8">
    <location>
        <begin position="546"/>
        <end position="577"/>
    </location>
</feature>
<feature type="region of interest" description="Disordered" evidence="8">
    <location>
        <begin position="1"/>
        <end position="22"/>
    </location>
</feature>
<dbReference type="InterPro" id="IPR004638">
    <property type="entry name" value="EmrB-like"/>
</dbReference>
<dbReference type="Proteomes" id="UP000373149">
    <property type="component" value="Unassembled WGS sequence"/>
</dbReference>
<keyword evidence="7" id="KW-0046">Antibiotic resistance</keyword>
<dbReference type="SUPFAM" id="SSF103473">
    <property type="entry name" value="MFS general substrate transporter"/>
    <property type="match status" value="1"/>
</dbReference>
<keyword evidence="4 9" id="KW-0812">Transmembrane</keyword>
<dbReference type="AlphaFoldDB" id="A0A5N8X4C4"/>
<dbReference type="PROSITE" id="PS50850">
    <property type="entry name" value="MFS"/>
    <property type="match status" value="1"/>
</dbReference>
<protein>
    <submittedName>
        <fullName evidence="11">DHA2 family efflux MFS transporter permease subunit</fullName>
    </submittedName>
</protein>
<comment type="subcellular location">
    <subcellularLocation>
        <location evidence="1">Cell membrane</location>
        <topology evidence="1">Multi-pass membrane protein</topology>
    </subcellularLocation>
</comment>
<evidence type="ECO:0000256" key="7">
    <source>
        <dbReference type="ARBA" id="ARBA00023251"/>
    </source>
</evidence>
<feature type="transmembrane region" description="Helical" evidence="9">
    <location>
        <begin position="69"/>
        <end position="87"/>
    </location>
</feature>
<dbReference type="NCBIfam" id="TIGR00711">
    <property type="entry name" value="efflux_EmrB"/>
    <property type="match status" value="1"/>
</dbReference>
<proteinExistence type="predicted"/>
<dbReference type="RefSeq" id="WP_152868010.1">
    <property type="nucleotide sequence ID" value="NZ_VMNX01000225.1"/>
</dbReference>
<sequence length="577" mass="58423">MTDTTSPSAAASSPSAAGSAPSPAWVPARAWAALAALSLGLFMIVVDVSIVAVAVPAMARALDADLTSVVWVTSAYLLAYVVPMLFTSRLGDRYGPKRVFVAGLVVFTAASLGSGLSGTVGMLIAARTVQGFGAALLTPQTLTLITHLFPGGERGRAMGVLGGVSALAGVTGPLLGGVLVDGLGRQGIFYVNVVVGAAALALSLRVIPDVRPGRAHRFDLLGIVLSGSGLFLVVFGVQNGRTHDWGPLIGPFTVLQTIAAGVFLLAAFLLTQARAGSGHGREPLLPLAVFADRGFAAGTAVTVVLGFAMTGMLLPLIVHLQDALGLSPTAAGLVSAPMALVSGVLAPLTGRLSDRVGGRPLLVAGLLVMALGLALIAVRMAPGVPAVQLVPGLLLTGAGMGLVLVPVNTVAMGTVPAEQRAAASGIFFTGRQLGSVLGSAATGVLLQARISVRVADEARTAAGYLPARHRPGFLASLRDAAESGRTGGAPPRLLPDGLPARLLPQAQDLASQALHAGLARAAADTLLMTAAVLLVGLPAAFAVRATRSRPAEDPHSHTTKDPRSRTAKDPRSRTAKD</sequence>
<feature type="domain" description="Major facilitator superfamily (MFS) profile" evidence="10">
    <location>
        <begin position="33"/>
        <end position="548"/>
    </location>
</feature>
<gene>
    <name evidence="11" type="ORF">FPZ41_37070</name>
</gene>
<dbReference type="GO" id="GO:0005886">
    <property type="term" value="C:plasma membrane"/>
    <property type="evidence" value="ECO:0007669"/>
    <property type="project" value="UniProtKB-SubCell"/>
</dbReference>
<evidence type="ECO:0000256" key="1">
    <source>
        <dbReference type="ARBA" id="ARBA00004651"/>
    </source>
</evidence>
<dbReference type="Pfam" id="PF07690">
    <property type="entry name" value="MFS_1"/>
    <property type="match status" value="2"/>
</dbReference>
<evidence type="ECO:0000313" key="11">
    <source>
        <dbReference type="EMBL" id="MPY53874.1"/>
    </source>
</evidence>
<keyword evidence="3" id="KW-1003">Cell membrane</keyword>
<evidence type="ECO:0000259" key="10">
    <source>
        <dbReference type="PROSITE" id="PS50850"/>
    </source>
</evidence>
<comment type="caution">
    <text evidence="11">The sequence shown here is derived from an EMBL/GenBank/DDBJ whole genome shotgun (WGS) entry which is preliminary data.</text>
</comment>
<keyword evidence="6 9" id="KW-0472">Membrane</keyword>
<dbReference type="GO" id="GO:0046677">
    <property type="term" value="P:response to antibiotic"/>
    <property type="evidence" value="ECO:0007669"/>
    <property type="project" value="UniProtKB-KW"/>
</dbReference>
<keyword evidence="2" id="KW-0813">Transport</keyword>
<feature type="transmembrane region" description="Helical" evidence="9">
    <location>
        <begin position="218"/>
        <end position="237"/>
    </location>
</feature>
<feature type="transmembrane region" description="Helical" evidence="9">
    <location>
        <begin position="157"/>
        <end position="175"/>
    </location>
</feature>
<name>A0A5N8X4C4_9ACTN</name>
<keyword evidence="5 9" id="KW-1133">Transmembrane helix</keyword>
<accession>A0A5N8X4C4</accession>
<dbReference type="GO" id="GO:0022857">
    <property type="term" value="F:transmembrane transporter activity"/>
    <property type="evidence" value="ECO:0007669"/>
    <property type="project" value="InterPro"/>
</dbReference>
<dbReference type="Gene3D" id="1.20.1250.20">
    <property type="entry name" value="MFS general substrate transporter like domains"/>
    <property type="match status" value="1"/>
</dbReference>
<feature type="transmembrane region" description="Helical" evidence="9">
    <location>
        <begin position="361"/>
        <end position="381"/>
    </location>
</feature>
<feature type="transmembrane region" description="Helical" evidence="9">
    <location>
        <begin position="132"/>
        <end position="150"/>
    </location>
</feature>
<feature type="transmembrane region" description="Helical" evidence="9">
    <location>
        <begin position="31"/>
        <end position="57"/>
    </location>
</feature>
<keyword evidence="12" id="KW-1185">Reference proteome</keyword>
<dbReference type="InterPro" id="IPR036259">
    <property type="entry name" value="MFS_trans_sf"/>
</dbReference>